<dbReference type="PANTHER" id="PTHR13282:SF6">
    <property type="entry name" value="PROTEIN FAM32A"/>
    <property type="match status" value="1"/>
</dbReference>
<dbReference type="STRING" id="86259.A0A4Z1NTX0"/>
<dbReference type="AlphaFoldDB" id="A0A4Z1NTX0"/>
<comment type="caution">
    <text evidence="2">The sequence shown here is derived from an EMBL/GenBank/DDBJ whole genome shotgun (WGS) entry which is preliminary data.</text>
</comment>
<feature type="compositionally biased region" description="Low complexity" evidence="1">
    <location>
        <begin position="12"/>
        <end position="21"/>
    </location>
</feature>
<organism evidence="2 3">
    <name type="scientific">Venturia nashicola</name>
    <dbReference type="NCBI Taxonomy" id="86259"/>
    <lineage>
        <taxon>Eukaryota</taxon>
        <taxon>Fungi</taxon>
        <taxon>Dikarya</taxon>
        <taxon>Ascomycota</taxon>
        <taxon>Pezizomycotina</taxon>
        <taxon>Dothideomycetes</taxon>
        <taxon>Pleosporomycetidae</taxon>
        <taxon>Venturiales</taxon>
        <taxon>Venturiaceae</taxon>
        <taxon>Venturia</taxon>
    </lineage>
</organism>
<dbReference type="Pfam" id="PF08555">
    <property type="entry name" value="FAM32A"/>
    <property type="match status" value="1"/>
</dbReference>
<accession>A0A4Z1NTX0</accession>
<dbReference type="InterPro" id="IPR013865">
    <property type="entry name" value="FAM32A"/>
</dbReference>
<proteinExistence type="predicted"/>
<evidence type="ECO:0000313" key="3">
    <source>
        <dbReference type="Proteomes" id="UP000298493"/>
    </source>
</evidence>
<dbReference type="Proteomes" id="UP000298493">
    <property type="component" value="Unassembled WGS sequence"/>
</dbReference>
<dbReference type="PANTHER" id="PTHR13282">
    <property type="entry name" value="PROTEIN FAM32A"/>
    <property type="match status" value="1"/>
</dbReference>
<name>A0A4Z1NTX0_9PEZI</name>
<dbReference type="EMBL" id="SNSC02000014">
    <property type="protein sequence ID" value="TID18369.1"/>
    <property type="molecule type" value="Genomic_DNA"/>
</dbReference>
<reference evidence="2 3" key="1">
    <citation type="submission" date="2019-04" db="EMBL/GenBank/DDBJ databases">
        <title>High contiguity whole genome sequence and gene annotation resource for two Venturia nashicola isolates.</title>
        <authorList>
            <person name="Prokchorchik M."/>
            <person name="Won K."/>
            <person name="Lee Y."/>
            <person name="Choi E.D."/>
            <person name="Segonzac C."/>
            <person name="Sohn K.H."/>
        </authorList>
    </citation>
    <scope>NUCLEOTIDE SEQUENCE [LARGE SCALE GENOMIC DNA]</scope>
    <source>
        <strain evidence="2 3">PRI2</strain>
    </source>
</reference>
<keyword evidence="3" id="KW-1185">Reference proteome</keyword>
<protein>
    <submittedName>
        <fullName evidence="2">DUF1754 superfamily</fullName>
    </submittedName>
</protein>
<feature type="compositionally biased region" description="Polar residues" evidence="1">
    <location>
        <begin position="75"/>
        <end position="89"/>
    </location>
</feature>
<feature type="compositionally biased region" description="Low complexity" evidence="1">
    <location>
        <begin position="31"/>
        <end position="58"/>
    </location>
</feature>
<feature type="region of interest" description="Disordered" evidence="1">
    <location>
        <begin position="1"/>
        <end position="92"/>
    </location>
</feature>
<evidence type="ECO:0000313" key="2">
    <source>
        <dbReference type="EMBL" id="TID18369.1"/>
    </source>
</evidence>
<evidence type="ECO:0000256" key="1">
    <source>
        <dbReference type="SAM" id="MobiDB-lite"/>
    </source>
</evidence>
<dbReference type="OrthoDB" id="205403at2759"/>
<sequence>MPASDYKGSGGALKLKGGSITKSKKKKKPKSTSTSQELTEAPSPSTEPTPKTFTSTTKEAPKSGDGEEDAEPNNIYKQSHTTTLSSRPSHATIKTAAEIRADELRKKNLMERLRKEGVKTHKESVEEFNKGLARLSEHHDMPRIGPG</sequence>
<gene>
    <name evidence="2" type="ORF">E6O75_ATG06445</name>
</gene>
<dbReference type="GO" id="GO:0005730">
    <property type="term" value="C:nucleolus"/>
    <property type="evidence" value="ECO:0007669"/>
    <property type="project" value="TreeGrafter"/>
</dbReference>